<evidence type="ECO:0000259" key="1">
    <source>
        <dbReference type="Pfam" id="PF12680"/>
    </source>
</evidence>
<dbReference type="OrthoDB" id="3542814at2"/>
<accession>A0A0A0JYQ1</accession>
<dbReference type="eggNOG" id="COG3631">
    <property type="taxonomic scope" value="Bacteria"/>
</dbReference>
<dbReference type="GO" id="GO:0016853">
    <property type="term" value="F:isomerase activity"/>
    <property type="evidence" value="ECO:0007669"/>
    <property type="project" value="UniProtKB-KW"/>
</dbReference>
<feature type="domain" description="SnoaL-like" evidence="1">
    <location>
        <begin position="6"/>
        <end position="106"/>
    </location>
</feature>
<dbReference type="InterPro" id="IPR032710">
    <property type="entry name" value="NTF2-like_dom_sf"/>
</dbReference>
<dbReference type="Pfam" id="PF12680">
    <property type="entry name" value="SnoaL_2"/>
    <property type="match status" value="1"/>
</dbReference>
<keyword evidence="3" id="KW-1185">Reference proteome</keyword>
<organism evidence="2 3">
    <name type="scientific">Knoellia aerolata DSM 18566</name>
    <dbReference type="NCBI Taxonomy" id="1385519"/>
    <lineage>
        <taxon>Bacteria</taxon>
        <taxon>Bacillati</taxon>
        <taxon>Actinomycetota</taxon>
        <taxon>Actinomycetes</taxon>
        <taxon>Micrococcales</taxon>
        <taxon>Intrasporangiaceae</taxon>
        <taxon>Knoellia</taxon>
    </lineage>
</organism>
<proteinExistence type="predicted"/>
<sequence>MMTALTRLRDAMNRHDIDALLECFHEDYRSEQPAHPGRGFGGRDQVRTNWSAIFSGVPDFAADLVRHCQDEGEGWSEWRWTGTRRDGSLLDMAGVIIVGVRDGRISWGRLYLEPVEAPEETIDEAVQRMTGDAPGRSAPTR</sequence>
<dbReference type="AlphaFoldDB" id="A0A0A0JYQ1"/>
<gene>
    <name evidence="2" type="ORF">N801_15870</name>
</gene>
<dbReference type="Proteomes" id="UP000030013">
    <property type="component" value="Unassembled WGS sequence"/>
</dbReference>
<reference evidence="2 3" key="1">
    <citation type="submission" date="2013-08" db="EMBL/GenBank/DDBJ databases">
        <title>The genome sequence of Knoellia aerolata.</title>
        <authorList>
            <person name="Zhu W."/>
            <person name="Wang G."/>
        </authorList>
    </citation>
    <scope>NUCLEOTIDE SEQUENCE [LARGE SCALE GENOMIC DNA]</scope>
    <source>
        <strain evidence="2 3">DSM 18566</strain>
    </source>
</reference>
<evidence type="ECO:0000313" key="3">
    <source>
        <dbReference type="Proteomes" id="UP000030013"/>
    </source>
</evidence>
<dbReference type="InterPro" id="IPR037401">
    <property type="entry name" value="SnoaL-like"/>
</dbReference>
<dbReference type="RefSeq" id="WP_035932787.1">
    <property type="nucleotide sequence ID" value="NZ_AVPL01000004.1"/>
</dbReference>
<dbReference type="Gene3D" id="3.10.450.50">
    <property type="match status" value="1"/>
</dbReference>
<dbReference type="EMBL" id="AVPL01000004">
    <property type="protein sequence ID" value="KGN42550.1"/>
    <property type="molecule type" value="Genomic_DNA"/>
</dbReference>
<dbReference type="STRING" id="1385519.N801_15870"/>
<dbReference type="SUPFAM" id="SSF54427">
    <property type="entry name" value="NTF2-like"/>
    <property type="match status" value="1"/>
</dbReference>
<name>A0A0A0JYQ1_9MICO</name>
<protein>
    <submittedName>
        <fullName evidence="2">Ketosteroid isomerase</fullName>
    </submittedName>
</protein>
<keyword evidence="2" id="KW-0413">Isomerase</keyword>
<evidence type="ECO:0000313" key="2">
    <source>
        <dbReference type="EMBL" id="KGN42550.1"/>
    </source>
</evidence>
<comment type="caution">
    <text evidence="2">The sequence shown here is derived from an EMBL/GenBank/DDBJ whole genome shotgun (WGS) entry which is preliminary data.</text>
</comment>